<evidence type="ECO:0000313" key="3">
    <source>
        <dbReference type="Proteomes" id="UP000813463"/>
    </source>
</evidence>
<name>A0ABM3QUU0_SPIOL</name>
<sequence>MKYIFHLSSNQRHLRSVIGHYPNNCFSFLAIWATVAPYVIWTNASSLFCPFLFSPSLKRLHLFTNSRGIYGNDIVNLCELKHQIIRFLLPSLTHSCLNLNIGMEDDYAMEFDELPSAPIHTRHLAEVFTIKMSKINDDSKQCEVYGTILVQDEKGDLYLYNRCPENAENVYENGSLSVIGPRERPISSSSSFEVYFDLKDKSGNELINNSLLVDMNRYDDTPLIEKCCSASVEGKMGVATVTFAVLQVGVLACITVVLVKENDSSSASGDNHVYGHLVTAYERFQHKEETSIVLCDKSREQADKFQFKDWDKYKVPLSRYFVAVPAYSPVIIQGNINCCYSDGSTETFHILQQFRAGKGRICTQVIDGTYGRIKVIVFWARGSDYDTYRDYDLDSRRLCN</sequence>
<feature type="domain" description="DUF6598" evidence="2">
    <location>
        <begin position="124"/>
        <end position="376"/>
    </location>
</feature>
<dbReference type="Proteomes" id="UP000813463">
    <property type="component" value="Chromosome 6"/>
</dbReference>
<accession>A0ABM3QUU0</accession>
<keyword evidence="1" id="KW-0812">Transmembrane</keyword>
<dbReference type="Pfam" id="PF20241">
    <property type="entry name" value="DUF6598"/>
    <property type="match status" value="1"/>
</dbReference>
<keyword evidence="1" id="KW-0472">Membrane</keyword>
<proteinExistence type="predicted"/>
<dbReference type="InterPro" id="IPR046533">
    <property type="entry name" value="DUF6598"/>
</dbReference>
<gene>
    <name evidence="4" type="primary">LOC110780395</name>
</gene>
<protein>
    <recommendedName>
        <fullName evidence="2">DUF6598 domain-containing protein</fullName>
    </recommendedName>
</protein>
<reference evidence="4" key="2">
    <citation type="submission" date="2025-08" db="UniProtKB">
        <authorList>
            <consortium name="RefSeq"/>
        </authorList>
    </citation>
    <scope>IDENTIFICATION</scope>
    <source>
        <tissue evidence="4">Leaf</tissue>
    </source>
</reference>
<evidence type="ECO:0000259" key="2">
    <source>
        <dbReference type="Pfam" id="PF20241"/>
    </source>
</evidence>
<dbReference type="PANTHER" id="PTHR33065:SF88">
    <property type="entry name" value="OS11G0104220 PROTEIN"/>
    <property type="match status" value="1"/>
</dbReference>
<feature type="transmembrane region" description="Helical" evidence="1">
    <location>
        <begin position="21"/>
        <end position="41"/>
    </location>
</feature>
<evidence type="ECO:0000313" key="4">
    <source>
        <dbReference type="RefSeq" id="XP_056687136.1"/>
    </source>
</evidence>
<keyword evidence="1" id="KW-1133">Transmembrane helix</keyword>
<dbReference type="PANTHER" id="PTHR33065">
    <property type="entry name" value="OS07G0486400 PROTEIN"/>
    <property type="match status" value="1"/>
</dbReference>
<dbReference type="RefSeq" id="XP_056687136.1">
    <property type="nucleotide sequence ID" value="XM_056831158.1"/>
</dbReference>
<evidence type="ECO:0000256" key="1">
    <source>
        <dbReference type="SAM" id="Phobius"/>
    </source>
</evidence>
<organism evidence="3 4">
    <name type="scientific">Spinacia oleracea</name>
    <name type="common">Spinach</name>
    <dbReference type="NCBI Taxonomy" id="3562"/>
    <lineage>
        <taxon>Eukaryota</taxon>
        <taxon>Viridiplantae</taxon>
        <taxon>Streptophyta</taxon>
        <taxon>Embryophyta</taxon>
        <taxon>Tracheophyta</taxon>
        <taxon>Spermatophyta</taxon>
        <taxon>Magnoliopsida</taxon>
        <taxon>eudicotyledons</taxon>
        <taxon>Gunneridae</taxon>
        <taxon>Pentapetalae</taxon>
        <taxon>Caryophyllales</taxon>
        <taxon>Chenopodiaceae</taxon>
        <taxon>Chenopodioideae</taxon>
        <taxon>Anserineae</taxon>
        <taxon>Spinacia</taxon>
    </lineage>
</organism>
<reference evidence="3" key="1">
    <citation type="journal article" date="2021" name="Nat. Commun.">
        <title>Genomic analyses provide insights into spinach domestication and the genetic basis of agronomic traits.</title>
        <authorList>
            <person name="Cai X."/>
            <person name="Sun X."/>
            <person name="Xu C."/>
            <person name="Sun H."/>
            <person name="Wang X."/>
            <person name="Ge C."/>
            <person name="Zhang Z."/>
            <person name="Wang Q."/>
            <person name="Fei Z."/>
            <person name="Jiao C."/>
            <person name="Wang Q."/>
        </authorList>
    </citation>
    <scope>NUCLEOTIDE SEQUENCE [LARGE SCALE GENOMIC DNA]</scope>
    <source>
        <strain evidence="3">cv. Varoflay</strain>
    </source>
</reference>
<keyword evidence="3" id="KW-1185">Reference proteome</keyword>
<dbReference type="GeneID" id="110780395"/>